<gene>
    <name evidence="2" type="ORF">C7I55_00460</name>
</gene>
<protein>
    <submittedName>
        <fullName evidence="2">DUF2292 domain-containing protein</fullName>
    </submittedName>
</protein>
<organism evidence="2 3">
    <name type="scientific">Allosphingosinicella deserti</name>
    <dbReference type="NCBI Taxonomy" id="2116704"/>
    <lineage>
        <taxon>Bacteria</taxon>
        <taxon>Pseudomonadati</taxon>
        <taxon>Pseudomonadota</taxon>
        <taxon>Alphaproteobacteria</taxon>
        <taxon>Sphingomonadales</taxon>
        <taxon>Sphingomonadaceae</taxon>
        <taxon>Allosphingosinicella</taxon>
    </lineage>
</organism>
<dbReference type="Pfam" id="PF10055">
    <property type="entry name" value="DUF2292"/>
    <property type="match status" value="1"/>
</dbReference>
<dbReference type="InterPro" id="IPR018743">
    <property type="entry name" value="DUF2292"/>
</dbReference>
<evidence type="ECO:0000313" key="2">
    <source>
        <dbReference type="EMBL" id="PSJ42926.1"/>
    </source>
</evidence>
<sequence length="61" mass="6801">MTADKTPLPRQIPRGPADDRSVDQAVDALRAAIRDLRFGSVSIKFHDAKVVQLEITEKSRL</sequence>
<dbReference type="OrthoDB" id="7451540at2"/>
<proteinExistence type="predicted"/>
<evidence type="ECO:0000256" key="1">
    <source>
        <dbReference type="SAM" id="MobiDB-lite"/>
    </source>
</evidence>
<dbReference type="Proteomes" id="UP000241167">
    <property type="component" value="Unassembled WGS sequence"/>
</dbReference>
<evidence type="ECO:0000313" key="3">
    <source>
        <dbReference type="Proteomes" id="UP000241167"/>
    </source>
</evidence>
<dbReference type="AlphaFoldDB" id="A0A2P7QY90"/>
<reference evidence="2 3" key="1">
    <citation type="submission" date="2018-03" db="EMBL/GenBank/DDBJ databases">
        <title>The draft genome of Sphingosinicella sp. GL-C-18.</title>
        <authorList>
            <person name="Liu L."/>
            <person name="Li L."/>
            <person name="Liang L."/>
            <person name="Zhang X."/>
            <person name="Wang T."/>
        </authorList>
    </citation>
    <scope>NUCLEOTIDE SEQUENCE [LARGE SCALE GENOMIC DNA]</scope>
    <source>
        <strain evidence="2 3">GL-C-18</strain>
    </source>
</reference>
<accession>A0A2P7QY90</accession>
<dbReference type="EMBL" id="PXYI01000001">
    <property type="protein sequence ID" value="PSJ42926.1"/>
    <property type="molecule type" value="Genomic_DNA"/>
</dbReference>
<comment type="caution">
    <text evidence="2">The sequence shown here is derived from an EMBL/GenBank/DDBJ whole genome shotgun (WGS) entry which is preliminary data.</text>
</comment>
<feature type="region of interest" description="Disordered" evidence="1">
    <location>
        <begin position="1"/>
        <end position="21"/>
    </location>
</feature>
<name>A0A2P7QY90_9SPHN</name>
<dbReference type="RefSeq" id="WP_106510943.1">
    <property type="nucleotide sequence ID" value="NZ_PXYI01000001.1"/>
</dbReference>
<keyword evidence="3" id="KW-1185">Reference proteome</keyword>